<dbReference type="GO" id="GO:0016853">
    <property type="term" value="F:isomerase activity"/>
    <property type="evidence" value="ECO:0007669"/>
    <property type="project" value="UniProtKB-KW"/>
</dbReference>
<keyword evidence="2" id="KW-0201">Cytochrome c-type biogenesis</keyword>
<dbReference type="GO" id="GO:0017004">
    <property type="term" value="P:cytochrome complex assembly"/>
    <property type="evidence" value="ECO:0007669"/>
    <property type="project" value="UniProtKB-KW"/>
</dbReference>
<sequence length="460" mass="53204">MKIFRYTLVLLTLTIWSCKKVAPKVDYVILKGDIKNVMGSELRINSIKRFTKTINIKDTGSVIDTLYIEEGLYSISFEKKTSVNVYMMHGDVISFTADAKDYYKTLIFHGDNSGINNFYVAKAQALKDFRKNAQEIYLLEEGEFEQKIKTFQDDLETKLDQVASISEALRTAEKRAINYNRIENKDMYESFHGYYSKNETFKASEGFKKEVEELDLNNTEDFFFSSDYYLLVSSRLSKEAYEIGKRDSISYEFAELEQASKLENKAIGNQIMFDNVRIQLATTYDKESFLDKFMGLSTNDEHKQKIQDLYNELGILDVGKPSPKFVNYENYAGGTSSLDDLKGKFVYIDVWATWCKPCIYEIPFLEEIENQYRGKGIEFVSISVDNNKDHQVWKNMIAEKEMTGLQLFADKNFNSDFIKAYKINGIPQFILLDNEGNIVQANAPRPSEKKLIELFNEYGI</sequence>
<protein>
    <submittedName>
        <fullName evidence="6">Thiol-disulfide isomerase/thioredoxin</fullName>
    </submittedName>
</protein>
<dbReference type="PANTHER" id="PTHR42852:SF6">
    <property type="entry name" value="THIOL:DISULFIDE INTERCHANGE PROTEIN DSBE"/>
    <property type="match status" value="1"/>
</dbReference>
<evidence type="ECO:0000313" key="6">
    <source>
        <dbReference type="EMBL" id="RAJ25150.1"/>
    </source>
</evidence>
<feature type="domain" description="Thioredoxin" evidence="5">
    <location>
        <begin position="316"/>
        <end position="460"/>
    </location>
</feature>
<dbReference type="SUPFAM" id="SSF52833">
    <property type="entry name" value="Thioredoxin-like"/>
    <property type="match status" value="1"/>
</dbReference>
<dbReference type="PROSITE" id="PS51352">
    <property type="entry name" value="THIOREDOXIN_2"/>
    <property type="match status" value="1"/>
</dbReference>
<dbReference type="InterPro" id="IPR013740">
    <property type="entry name" value="Redoxin"/>
</dbReference>
<evidence type="ECO:0000259" key="5">
    <source>
        <dbReference type="PROSITE" id="PS51352"/>
    </source>
</evidence>
<dbReference type="OrthoDB" id="743079at2"/>
<dbReference type="Pfam" id="PF08534">
    <property type="entry name" value="Redoxin"/>
    <property type="match status" value="1"/>
</dbReference>
<evidence type="ECO:0000256" key="1">
    <source>
        <dbReference type="ARBA" id="ARBA00004196"/>
    </source>
</evidence>
<evidence type="ECO:0000256" key="2">
    <source>
        <dbReference type="ARBA" id="ARBA00022748"/>
    </source>
</evidence>
<keyword evidence="7" id="KW-1185">Reference proteome</keyword>
<organism evidence="6 7">
    <name type="scientific">Gelidibacter algens</name>
    <dbReference type="NCBI Taxonomy" id="49280"/>
    <lineage>
        <taxon>Bacteria</taxon>
        <taxon>Pseudomonadati</taxon>
        <taxon>Bacteroidota</taxon>
        <taxon>Flavobacteriia</taxon>
        <taxon>Flavobacteriales</taxon>
        <taxon>Flavobacteriaceae</taxon>
        <taxon>Gelidibacter</taxon>
    </lineage>
</organism>
<accession>A0A327S7U9</accession>
<dbReference type="InterPro" id="IPR050553">
    <property type="entry name" value="Thioredoxin_ResA/DsbE_sf"/>
</dbReference>
<dbReference type="InterPro" id="IPR036249">
    <property type="entry name" value="Thioredoxin-like_sf"/>
</dbReference>
<dbReference type="Gene3D" id="3.40.30.10">
    <property type="entry name" value="Glutaredoxin"/>
    <property type="match status" value="1"/>
</dbReference>
<dbReference type="RefSeq" id="WP_146608930.1">
    <property type="nucleotide sequence ID" value="NZ_LZRN01000090.1"/>
</dbReference>
<name>A0A327S7U9_9FLAO</name>
<reference evidence="6 7" key="1">
    <citation type="submission" date="2018-06" db="EMBL/GenBank/DDBJ databases">
        <title>Genomic Encyclopedia of Archaeal and Bacterial Type Strains, Phase II (KMG-II): from individual species to whole genera.</title>
        <authorList>
            <person name="Goeker M."/>
        </authorList>
    </citation>
    <scope>NUCLEOTIDE SEQUENCE [LARGE SCALE GENOMIC DNA]</scope>
    <source>
        <strain evidence="6 7">DSM 12408</strain>
    </source>
</reference>
<dbReference type="GO" id="GO:0016491">
    <property type="term" value="F:oxidoreductase activity"/>
    <property type="evidence" value="ECO:0007669"/>
    <property type="project" value="InterPro"/>
</dbReference>
<dbReference type="AlphaFoldDB" id="A0A327S7U9"/>
<dbReference type="Proteomes" id="UP000248987">
    <property type="component" value="Unassembled WGS sequence"/>
</dbReference>
<dbReference type="CDD" id="cd02966">
    <property type="entry name" value="TlpA_like_family"/>
    <property type="match status" value="1"/>
</dbReference>
<evidence type="ECO:0000256" key="4">
    <source>
        <dbReference type="ARBA" id="ARBA00023284"/>
    </source>
</evidence>
<dbReference type="EMBL" id="QLLQ01000004">
    <property type="protein sequence ID" value="RAJ25150.1"/>
    <property type="molecule type" value="Genomic_DNA"/>
</dbReference>
<comment type="subcellular location">
    <subcellularLocation>
        <location evidence="1">Cell envelope</location>
    </subcellularLocation>
</comment>
<dbReference type="InterPro" id="IPR013766">
    <property type="entry name" value="Thioredoxin_domain"/>
</dbReference>
<dbReference type="GO" id="GO:0030313">
    <property type="term" value="C:cell envelope"/>
    <property type="evidence" value="ECO:0007669"/>
    <property type="project" value="UniProtKB-SubCell"/>
</dbReference>
<evidence type="ECO:0000313" key="7">
    <source>
        <dbReference type="Proteomes" id="UP000248987"/>
    </source>
</evidence>
<evidence type="ECO:0000256" key="3">
    <source>
        <dbReference type="ARBA" id="ARBA00023157"/>
    </source>
</evidence>
<gene>
    <name evidence="6" type="ORF">LX77_01451</name>
</gene>
<keyword evidence="3" id="KW-1015">Disulfide bond</keyword>
<comment type="caution">
    <text evidence="6">The sequence shown here is derived from an EMBL/GenBank/DDBJ whole genome shotgun (WGS) entry which is preliminary data.</text>
</comment>
<proteinExistence type="predicted"/>
<dbReference type="PANTHER" id="PTHR42852">
    <property type="entry name" value="THIOL:DISULFIDE INTERCHANGE PROTEIN DSBE"/>
    <property type="match status" value="1"/>
</dbReference>
<keyword evidence="4" id="KW-0676">Redox-active center</keyword>
<keyword evidence="6" id="KW-0413">Isomerase</keyword>